<organism evidence="1">
    <name type="scientific">marine metagenome</name>
    <dbReference type="NCBI Taxonomy" id="408172"/>
    <lineage>
        <taxon>unclassified sequences</taxon>
        <taxon>metagenomes</taxon>
        <taxon>ecological metagenomes</taxon>
    </lineage>
</organism>
<name>A0A383AJY7_9ZZZZ</name>
<proteinExistence type="predicted"/>
<evidence type="ECO:0000313" key="1">
    <source>
        <dbReference type="EMBL" id="SVE07408.1"/>
    </source>
</evidence>
<feature type="non-terminal residue" evidence="1">
    <location>
        <position position="103"/>
    </location>
</feature>
<gene>
    <name evidence="1" type="ORF">METZ01_LOCUS460262</name>
</gene>
<reference evidence="1" key="1">
    <citation type="submission" date="2018-05" db="EMBL/GenBank/DDBJ databases">
        <authorList>
            <person name="Lanie J.A."/>
            <person name="Ng W.-L."/>
            <person name="Kazmierczak K.M."/>
            <person name="Andrzejewski T.M."/>
            <person name="Davidsen T.M."/>
            <person name="Wayne K.J."/>
            <person name="Tettelin H."/>
            <person name="Glass J.I."/>
            <person name="Rusch D."/>
            <person name="Podicherti R."/>
            <person name="Tsui H.-C.T."/>
            <person name="Winkler M.E."/>
        </authorList>
    </citation>
    <scope>NUCLEOTIDE SEQUENCE</scope>
</reference>
<sequence length="103" mass="10942">MKQLIIGLAVGVVAAYLYFGTQATEEVIEIETTSSSVVPATSVAAVPGQIGGQDFFGAYDVVPGWPINIADQIEGHEDWTWGAGQSVFAESPDRVFVLVRGEI</sequence>
<accession>A0A383AJY7</accession>
<protein>
    <submittedName>
        <fullName evidence="1">Uncharacterized protein</fullName>
    </submittedName>
</protein>
<dbReference type="AlphaFoldDB" id="A0A383AJY7"/>
<dbReference type="EMBL" id="UINC01192317">
    <property type="protein sequence ID" value="SVE07408.1"/>
    <property type="molecule type" value="Genomic_DNA"/>
</dbReference>